<dbReference type="PANTHER" id="PTHR42682:SF3">
    <property type="entry name" value="FORMATE HYDROGENLYASE SUBUNIT 3-RELATED"/>
    <property type="match status" value="1"/>
</dbReference>
<feature type="transmembrane region" description="Helical" evidence="8">
    <location>
        <begin position="314"/>
        <end position="343"/>
    </location>
</feature>
<keyword evidence="2" id="KW-1003">Cell membrane</keyword>
<dbReference type="EMBL" id="CP080107">
    <property type="protein sequence ID" value="QYD25999.1"/>
    <property type="molecule type" value="Genomic_DNA"/>
</dbReference>
<evidence type="ECO:0000256" key="1">
    <source>
        <dbReference type="ARBA" id="ARBA00004651"/>
    </source>
</evidence>
<evidence type="ECO:0000259" key="9">
    <source>
        <dbReference type="Pfam" id="PF00361"/>
    </source>
</evidence>
<dbReference type="GO" id="GO:0008137">
    <property type="term" value="F:NADH dehydrogenase (ubiquinone) activity"/>
    <property type="evidence" value="ECO:0007669"/>
    <property type="project" value="InterPro"/>
</dbReference>
<dbReference type="InterPro" id="IPR052175">
    <property type="entry name" value="ComplexI-like_HydComp"/>
</dbReference>
<protein>
    <submittedName>
        <fullName evidence="10">Formate hydrogenlyase subunit 3</fullName>
    </submittedName>
</protein>
<feature type="transmembrane region" description="Helical" evidence="8">
    <location>
        <begin position="363"/>
        <end position="383"/>
    </location>
</feature>
<evidence type="ECO:0000256" key="8">
    <source>
        <dbReference type="SAM" id="Phobius"/>
    </source>
</evidence>
<accession>A0AAQ0EUL4</accession>
<evidence type="ECO:0000256" key="3">
    <source>
        <dbReference type="ARBA" id="ARBA00022692"/>
    </source>
</evidence>
<comment type="subcellular location">
    <subcellularLocation>
        <location evidence="1">Cell membrane</location>
        <topology evidence="1">Multi-pass membrane protein</topology>
    </subcellularLocation>
    <subcellularLocation>
        <location evidence="7">Membrane</location>
        <topology evidence="7">Multi-pass membrane protein</topology>
    </subcellularLocation>
</comment>
<dbReference type="Proteomes" id="UP000826990">
    <property type="component" value="Chromosome"/>
</dbReference>
<keyword evidence="6 8" id="KW-0472">Membrane</keyword>
<dbReference type="Pfam" id="PF00361">
    <property type="entry name" value="Proton_antipo_M"/>
    <property type="match status" value="1"/>
</dbReference>
<evidence type="ECO:0000256" key="7">
    <source>
        <dbReference type="RuleBase" id="RU000320"/>
    </source>
</evidence>
<dbReference type="GO" id="GO:0016491">
    <property type="term" value="F:oxidoreductase activity"/>
    <property type="evidence" value="ECO:0007669"/>
    <property type="project" value="UniProtKB-KW"/>
</dbReference>
<dbReference type="InterPro" id="IPR003918">
    <property type="entry name" value="NADH_UbQ_OxRdtase"/>
</dbReference>
<feature type="transmembrane region" description="Helical" evidence="8">
    <location>
        <begin position="31"/>
        <end position="55"/>
    </location>
</feature>
<feature type="transmembrane region" description="Helical" evidence="8">
    <location>
        <begin position="452"/>
        <end position="476"/>
    </location>
</feature>
<proteinExistence type="predicted"/>
<dbReference type="PANTHER" id="PTHR42682">
    <property type="entry name" value="HYDROGENASE-4 COMPONENT F"/>
    <property type="match status" value="1"/>
</dbReference>
<gene>
    <name evidence="10" type="primary">hycC</name>
    <name evidence="10" type="ORF">KZX48_18550</name>
</gene>
<feature type="transmembrane region" description="Helical" evidence="8">
    <location>
        <begin position="403"/>
        <end position="431"/>
    </location>
</feature>
<organism evidence="10 11">
    <name type="scientific">Enterobacter asburiae</name>
    <dbReference type="NCBI Taxonomy" id="61645"/>
    <lineage>
        <taxon>Bacteria</taxon>
        <taxon>Pseudomonadati</taxon>
        <taxon>Pseudomonadota</taxon>
        <taxon>Gammaproteobacteria</taxon>
        <taxon>Enterobacterales</taxon>
        <taxon>Enterobacteriaceae</taxon>
        <taxon>Enterobacter</taxon>
        <taxon>Enterobacter cloacae complex</taxon>
    </lineage>
</organism>
<dbReference type="GO" id="GO:0042773">
    <property type="term" value="P:ATP synthesis coupled electron transport"/>
    <property type="evidence" value="ECO:0007669"/>
    <property type="project" value="InterPro"/>
</dbReference>
<dbReference type="InterPro" id="IPR001750">
    <property type="entry name" value="ND/Mrp_TM"/>
</dbReference>
<feature type="transmembrane region" description="Helical" evidence="8">
    <location>
        <begin position="226"/>
        <end position="247"/>
    </location>
</feature>
<dbReference type="PRINTS" id="PR01437">
    <property type="entry name" value="NUOXDRDTASE4"/>
</dbReference>
<evidence type="ECO:0000256" key="6">
    <source>
        <dbReference type="ARBA" id="ARBA00023136"/>
    </source>
</evidence>
<feature type="transmembrane region" description="Helical" evidence="8">
    <location>
        <begin position="253"/>
        <end position="276"/>
    </location>
</feature>
<dbReference type="NCBIfam" id="NF005958">
    <property type="entry name" value="PRK08042.1"/>
    <property type="match status" value="1"/>
</dbReference>
<evidence type="ECO:0000256" key="5">
    <source>
        <dbReference type="ARBA" id="ARBA00023002"/>
    </source>
</evidence>
<feature type="transmembrane region" description="Helical" evidence="8">
    <location>
        <begin position="288"/>
        <end position="308"/>
    </location>
</feature>
<reference evidence="10" key="1">
    <citation type="submission" date="2021-07" db="EMBL/GenBank/DDBJ databases">
        <title>Characterization of Emerging Pathogens Carrying KPC-2 Gene in IncP-6 Plasmids Isolated from Urban Sewage in Argentina.</title>
        <authorList>
            <person name="Ghiglione B."/>
            <person name="Haim M.S."/>
            <person name="Dropa M."/>
        </authorList>
    </citation>
    <scope>NUCLEOTIDE SEQUENCE</scope>
    <source>
        <strain evidence="10">WW-19C</strain>
    </source>
</reference>
<sequence>MNAAMMITSAVACFAAAAVLALIFSFHKTLSGAIAGIGGAVASLMTLAAGGVVLLGGQSAEAVMPLIRHTVEITPLNAIWLVTFGLCGLFISLFNIDWHRHPHARANGLLVNLLMAAAVCTVIASNLGALVVMAEIMALCGVFLTGCSASGKLWFALGRLGTLLLTLACWLVWHRFGTLDFAALNGHPLGNDVWLLGVIGFGLLAGIIPLHGWVPQAHANASAPAAALFSAVVMKVGLFGILAITLTGGQPPLWWGVVLLVAGMITAFVGGLYALMEHNIQRLLAYHTLENIGIILLGIGAGVTGLALNHPALIAAGFIGGLYHLVNHSLFKSTLFLGAGSVWFRTGHRDIEKLGGIGKKMPVISLAMLVGLMAMAALPPLNGFAGEWVIYQSFFALGQSDAFIAHLLGPLLAVGLAITGALAVMCMAKVYGVTFLGAARTREAENACCAPLLMGISVVALALCCIAGGVAAPWLLPLLGNAIPLPLTVANTTVSQPMIALPLTVANTTVSQPMIALLLIGAPLLPLVLMLFFKRDRLASRSRGAAWACGYEHEQSMVITAHGFAMPVKENFAAVLKLRHWLNPVGWVPGWQSAAAPALFRRLAVIELAVLVVIVISRGA</sequence>
<feature type="domain" description="NADH:quinone oxidoreductase/Mrp antiporter transmembrane" evidence="9">
    <location>
        <begin position="146"/>
        <end position="401"/>
    </location>
</feature>
<dbReference type="GO" id="GO:0005886">
    <property type="term" value="C:plasma membrane"/>
    <property type="evidence" value="ECO:0007669"/>
    <property type="project" value="UniProtKB-SubCell"/>
</dbReference>
<evidence type="ECO:0000313" key="10">
    <source>
        <dbReference type="EMBL" id="QYD25999.1"/>
    </source>
</evidence>
<evidence type="ECO:0000313" key="11">
    <source>
        <dbReference type="Proteomes" id="UP000826990"/>
    </source>
</evidence>
<name>A0AAQ0EUL4_ENTAS</name>
<evidence type="ECO:0000256" key="4">
    <source>
        <dbReference type="ARBA" id="ARBA00022989"/>
    </source>
</evidence>
<feature type="transmembrane region" description="Helical" evidence="8">
    <location>
        <begin position="514"/>
        <end position="533"/>
    </location>
</feature>
<evidence type="ECO:0000256" key="2">
    <source>
        <dbReference type="ARBA" id="ARBA00022475"/>
    </source>
</evidence>
<feature type="transmembrane region" description="Helical" evidence="8">
    <location>
        <begin position="153"/>
        <end position="173"/>
    </location>
</feature>
<feature type="transmembrane region" description="Helical" evidence="8">
    <location>
        <begin position="193"/>
        <end position="214"/>
    </location>
</feature>
<keyword evidence="4 8" id="KW-1133">Transmembrane helix</keyword>
<keyword evidence="3 7" id="KW-0812">Transmembrane</keyword>
<dbReference type="RefSeq" id="WP_094934798.1">
    <property type="nucleotide sequence ID" value="NZ_CABMNW010000013.1"/>
</dbReference>
<feature type="transmembrane region" description="Helical" evidence="8">
    <location>
        <begin position="116"/>
        <end position="144"/>
    </location>
</feature>
<feature type="transmembrane region" description="Helical" evidence="8">
    <location>
        <begin position="76"/>
        <end position="96"/>
    </location>
</feature>
<keyword evidence="5" id="KW-0560">Oxidoreductase</keyword>
<dbReference type="AlphaFoldDB" id="A0AAQ0EUL4"/>